<keyword evidence="2" id="KW-1133">Transmembrane helix</keyword>
<dbReference type="EMBL" id="NJGV01000001">
    <property type="protein sequence ID" value="OWY36880.1"/>
    <property type="molecule type" value="Genomic_DNA"/>
</dbReference>
<evidence type="ECO:0000313" key="3">
    <source>
        <dbReference type="EMBL" id="OWY36880.1"/>
    </source>
</evidence>
<gene>
    <name evidence="3" type="ORF">CEJ45_01960</name>
</gene>
<reference evidence="3 4" key="1">
    <citation type="journal article" date="2010" name="Int. J. Syst. Evol. Microbiol.">
        <title>Reclassification of Herbaspirillum putei as a later heterotypic synonym of Herbaspirillum huttiense, with the description of H. huttiense subsp. huttiense subsp. nov. and H. huttiense subsp. putei subsp. nov., comb. nov., and description of Herbaspirillum aquaticum sp. nov.</title>
        <authorList>
            <person name="Dobritsa A.P."/>
            <person name="Reddy M.C."/>
            <person name="Samadpour M."/>
        </authorList>
    </citation>
    <scope>NUCLEOTIDE SEQUENCE [LARGE SCALE GENOMIC DNA]</scope>
    <source>
        <strain evidence="3 4">IEH 4430</strain>
    </source>
</reference>
<feature type="transmembrane region" description="Helical" evidence="2">
    <location>
        <begin position="30"/>
        <end position="50"/>
    </location>
</feature>
<dbReference type="Proteomes" id="UP000214747">
    <property type="component" value="Unassembled WGS sequence"/>
</dbReference>
<evidence type="ECO:0000256" key="1">
    <source>
        <dbReference type="SAM" id="MobiDB-lite"/>
    </source>
</evidence>
<comment type="caution">
    <text evidence="3">The sequence shown here is derived from an EMBL/GenBank/DDBJ whole genome shotgun (WGS) entry which is preliminary data.</text>
</comment>
<accession>A0A225T096</accession>
<evidence type="ECO:0000256" key="2">
    <source>
        <dbReference type="SAM" id="Phobius"/>
    </source>
</evidence>
<keyword evidence="2" id="KW-0472">Membrane</keyword>
<protein>
    <submittedName>
        <fullName evidence="3">Cobalt transporter</fullName>
    </submittedName>
</protein>
<organism evidence="3 4">
    <name type="scientific">Herbaspirillum aquaticum</name>
    <dbReference type="NCBI Taxonomy" id="568783"/>
    <lineage>
        <taxon>Bacteria</taxon>
        <taxon>Pseudomonadati</taxon>
        <taxon>Pseudomonadota</taxon>
        <taxon>Betaproteobacteria</taxon>
        <taxon>Burkholderiales</taxon>
        <taxon>Oxalobacteraceae</taxon>
        <taxon>Herbaspirillum</taxon>
    </lineage>
</organism>
<dbReference type="NCBIfam" id="TIGR02459">
    <property type="entry name" value="CbtB"/>
    <property type="match status" value="1"/>
</dbReference>
<dbReference type="InterPro" id="IPR012667">
    <property type="entry name" value="CbtB_put"/>
</dbReference>
<dbReference type="Pfam" id="PF09489">
    <property type="entry name" value="CbtB"/>
    <property type="match status" value="1"/>
</dbReference>
<proteinExistence type="predicted"/>
<keyword evidence="4" id="KW-1185">Reference proteome</keyword>
<keyword evidence="2" id="KW-0812">Transmembrane</keyword>
<evidence type="ECO:0000313" key="4">
    <source>
        <dbReference type="Proteomes" id="UP000214747"/>
    </source>
</evidence>
<feature type="region of interest" description="Disordered" evidence="1">
    <location>
        <begin position="1"/>
        <end position="24"/>
    </location>
</feature>
<name>A0A225T096_9BURK</name>
<sequence length="71" mass="7386">MSTPSGLNARHTADSSSSSHTGSQVWRDRIAPSLLAFALGVALIYGAGFASKVELHNAAHDGRHSAGFPCH</sequence>
<dbReference type="AlphaFoldDB" id="A0A225T096"/>
<dbReference type="RefSeq" id="WP_088753555.1">
    <property type="nucleotide sequence ID" value="NZ_JARJFG010000001.1"/>
</dbReference>